<dbReference type="VEuPathDB" id="FungiDB:MFRU_022g00440"/>
<feature type="compositionally biased region" description="Polar residues" evidence="1">
    <location>
        <begin position="21"/>
        <end position="43"/>
    </location>
</feature>
<protein>
    <submittedName>
        <fullName evidence="2">Uncharacterized protein</fullName>
    </submittedName>
</protein>
<keyword evidence="3" id="KW-1185">Reference proteome</keyword>
<feature type="region of interest" description="Disordered" evidence="1">
    <location>
        <begin position="165"/>
        <end position="196"/>
    </location>
</feature>
<evidence type="ECO:0000313" key="2">
    <source>
        <dbReference type="EMBL" id="KAA8565985.1"/>
    </source>
</evidence>
<evidence type="ECO:0000256" key="1">
    <source>
        <dbReference type="SAM" id="MobiDB-lite"/>
    </source>
</evidence>
<dbReference type="Proteomes" id="UP000322873">
    <property type="component" value="Unassembled WGS sequence"/>
</dbReference>
<proteinExistence type="predicted"/>
<accession>A0A5M9JFP6</accession>
<comment type="caution">
    <text evidence="2">The sequence shown here is derived from an EMBL/GenBank/DDBJ whole genome shotgun (WGS) entry which is preliminary data.</text>
</comment>
<gene>
    <name evidence="2" type="ORF">EYC84_009787</name>
</gene>
<dbReference type="OrthoDB" id="3526284at2759"/>
<evidence type="ECO:0000313" key="3">
    <source>
        <dbReference type="Proteomes" id="UP000322873"/>
    </source>
</evidence>
<name>A0A5M9JFP6_MONFR</name>
<feature type="region of interest" description="Disordered" evidence="1">
    <location>
        <begin position="1"/>
        <end position="43"/>
    </location>
</feature>
<organism evidence="2 3">
    <name type="scientific">Monilinia fructicola</name>
    <name type="common">Brown rot fungus</name>
    <name type="synonym">Ciboria fructicola</name>
    <dbReference type="NCBI Taxonomy" id="38448"/>
    <lineage>
        <taxon>Eukaryota</taxon>
        <taxon>Fungi</taxon>
        <taxon>Dikarya</taxon>
        <taxon>Ascomycota</taxon>
        <taxon>Pezizomycotina</taxon>
        <taxon>Leotiomycetes</taxon>
        <taxon>Helotiales</taxon>
        <taxon>Sclerotiniaceae</taxon>
        <taxon>Monilinia</taxon>
    </lineage>
</organism>
<dbReference type="EMBL" id="VICG01000013">
    <property type="protein sequence ID" value="KAA8565985.1"/>
    <property type="molecule type" value="Genomic_DNA"/>
</dbReference>
<dbReference type="AlphaFoldDB" id="A0A5M9JFP6"/>
<sequence>MDSKASTYENDDRPAPPSYLDSLSSHSPEMSKTPGPSTSRPTFYGSQIQSQLEDLSTQFRSIQKQKSLLAHSQEATILSLLTAHIQIYLSGFAKTGLRKGTLTLIPAHCVDTEKAKLLDFDMEDESSYDVLLEVENKDGYDNGEVNYWKDWHLADRLARALKPSHELPSRQRAARKQPDNIVASQGGSSRKFWKKSSSRNVADPALAEEMKVGSAISEPRDKVLMDVKAELVLFESENSFGLLKLERGYAVVLVFEIVTDE</sequence>
<reference evidence="2 3" key="1">
    <citation type="submission" date="2019-06" db="EMBL/GenBank/DDBJ databases">
        <title>Genome Sequence of the Brown Rot Fungal Pathogen Monilinia fructicola.</title>
        <authorList>
            <person name="De Miccolis Angelini R.M."/>
            <person name="Landi L."/>
            <person name="Abate D."/>
            <person name="Pollastro S."/>
            <person name="Romanazzi G."/>
            <person name="Faretra F."/>
        </authorList>
    </citation>
    <scope>NUCLEOTIDE SEQUENCE [LARGE SCALE GENOMIC DNA]</scope>
    <source>
        <strain evidence="2 3">Mfrc123</strain>
    </source>
</reference>